<dbReference type="AlphaFoldDB" id="A0A8H7TBR2"/>
<accession>A0A8H7TBR2</accession>
<dbReference type="Pfam" id="PF12735">
    <property type="entry name" value="IgD3_Trs65"/>
    <property type="match status" value="1"/>
</dbReference>
<dbReference type="GO" id="GO:0006891">
    <property type="term" value="P:intra-Golgi vesicle-mediated transport"/>
    <property type="evidence" value="ECO:0007669"/>
    <property type="project" value="InterPro"/>
</dbReference>
<dbReference type="GO" id="GO:0005802">
    <property type="term" value="C:trans-Golgi network"/>
    <property type="evidence" value="ECO:0007669"/>
    <property type="project" value="TreeGrafter"/>
</dbReference>
<proteinExistence type="predicted"/>
<dbReference type="GO" id="GO:1990071">
    <property type="term" value="C:TRAPPII protein complex"/>
    <property type="evidence" value="ECO:0007669"/>
    <property type="project" value="InterPro"/>
</dbReference>
<name>A0A8H7TBR2_9HELO</name>
<dbReference type="EMBL" id="JAFJYH010000204">
    <property type="protein sequence ID" value="KAG4415893.1"/>
    <property type="molecule type" value="Genomic_DNA"/>
</dbReference>
<dbReference type="PANTHER" id="PTHR28159:SF1">
    <property type="entry name" value="TRAFFICKING PROTEIN PARTICLE COMPLEX II-SPECIFIC SUBUNIT 65"/>
    <property type="match status" value="1"/>
</dbReference>
<comment type="caution">
    <text evidence="2">The sequence shown here is derived from an EMBL/GenBank/DDBJ whole genome shotgun (WGS) entry which is preliminary data.</text>
</comment>
<dbReference type="Proteomes" id="UP000664132">
    <property type="component" value="Unassembled WGS sequence"/>
</dbReference>
<protein>
    <recommendedName>
        <fullName evidence="1">Trafficking protein particle complex II-specific subunit 65 IgD3 domain-containing protein</fullName>
    </recommendedName>
</protein>
<sequence length="610" mass="66731">MPIDLRCAPIPSKMMEEYETEEARPRGSLEFVESSILDTIVPAASDLSIEEALSGSVERLDEGNDSPLASIAQRQALFFDETVNVYVVLQTPYFDERTLRSYLGRLVINLEAQVVNSRVDGSTSPPGQEVIYNGSVQDSEDPLIVVQGPDGTDPSAGEGHILIVWKMSAFLVRPRLRLQNPSIVFAATANLKPAEQVQNSTLREEYLPSQVPSGINLLEAFSDDPAMGGIKPRLSALRVSRVAPTSQVIKDMIRPLKNISRQSIKVVPAINARVRYSRPNTTPSNPTVIASVDVDITPFANCEVMLNTVDLKIIGGNVDDLNAVSGMTLPMRSLPQDDITFLYRLSPDDLDATNRSQVRSLEISIQATANLSSVCQPNIKMQWTTSLDFTPPVNPGFGNPTQPIQRPHRPAQLSIGSTLEATASSLAISRPDALPSIDITTRHQRNSSIPDFGVTMTFTGPNIDSPIYPGIPFTWSVFIVNRSDRPRKLALLVIPKRRRTETRITRPPSTGYGGSRKDPKVADAVVDENIIYAMQKNSAVEDTEIVCLSTDTRVGPLAPSACYDVELKFMALKVGIVGVEAVRVIDLGTQEHVDIKDLPSIIVSPLKEEM</sequence>
<keyword evidence="3" id="KW-1185">Reference proteome</keyword>
<evidence type="ECO:0000313" key="3">
    <source>
        <dbReference type="Proteomes" id="UP000664132"/>
    </source>
</evidence>
<dbReference type="InterPro" id="IPR055420">
    <property type="entry name" value="IgD3_Trs65"/>
</dbReference>
<dbReference type="InterPro" id="IPR024662">
    <property type="entry name" value="Trs65"/>
</dbReference>
<evidence type="ECO:0000313" key="2">
    <source>
        <dbReference type="EMBL" id="KAG4415893.1"/>
    </source>
</evidence>
<organism evidence="2 3">
    <name type="scientific">Cadophora malorum</name>
    <dbReference type="NCBI Taxonomy" id="108018"/>
    <lineage>
        <taxon>Eukaryota</taxon>
        <taxon>Fungi</taxon>
        <taxon>Dikarya</taxon>
        <taxon>Ascomycota</taxon>
        <taxon>Pezizomycotina</taxon>
        <taxon>Leotiomycetes</taxon>
        <taxon>Helotiales</taxon>
        <taxon>Ploettnerulaceae</taxon>
        <taxon>Cadophora</taxon>
    </lineage>
</organism>
<gene>
    <name evidence="2" type="ORF">IFR04_010968</name>
</gene>
<feature type="domain" description="Trafficking protein particle complex II-specific subunit 65 IgD3" evidence="1">
    <location>
        <begin position="430"/>
        <end position="603"/>
    </location>
</feature>
<reference evidence="2" key="1">
    <citation type="submission" date="2021-02" db="EMBL/GenBank/DDBJ databases">
        <title>Genome sequence Cadophora malorum strain M34.</title>
        <authorList>
            <person name="Stefanovic E."/>
            <person name="Vu D."/>
            <person name="Scully C."/>
            <person name="Dijksterhuis J."/>
            <person name="Roader J."/>
            <person name="Houbraken J."/>
        </authorList>
    </citation>
    <scope>NUCLEOTIDE SEQUENCE</scope>
    <source>
        <strain evidence="2">M34</strain>
    </source>
</reference>
<evidence type="ECO:0000259" key="1">
    <source>
        <dbReference type="Pfam" id="PF12735"/>
    </source>
</evidence>
<dbReference type="PANTHER" id="PTHR28159">
    <property type="entry name" value="TRAFFICKING PROTEIN PARTICLE COMPLEX II-SPECIFIC SUBUNIT 65"/>
    <property type="match status" value="1"/>
</dbReference>
<dbReference type="OrthoDB" id="5345392at2759"/>